<organism evidence="5 6">
    <name type="scientific">Novosphingobium mangrovi</name>
    <name type="common">ex Hu et al. 2023</name>
    <dbReference type="NCBI Taxonomy" id="2930094"/>
    <lineage>
        <taxon>Bacteria</taxon>
        <taxon>Pseudomonadati</taxon>
        <taxon>Pseudomonadota</taxon>
        <taxon>Alphaproteobacteria</taxon>
        <taxon>Sphingomonadales</taxon>
        <taxon>Sphingomonadaceae</taxon>
        <taxon>Novosphingobium</taxon>
    </lineage>
</organism>
<evidence type="ECO:0000313" key="6">
    <source>
        <dbReference type="Proteomes" id="UP001162802"/>
    </source>
</evidence>
<reference evidence="5" key="1">
    <citation type="submission" date="2022-03" db="EMBL/GenBank/DDBJ databases">
        <title>Identification of a novel bacterium isolated from mangrove sediments.</title>
        <authorList>
            <person name="Pan X."/>
        </authorList>
    </citation>
    <scope>NUCLEOTIDE SEQUENCE</scope>
    <source>
        <strain evidence="5">B2637</strain>
    </source>
</reference>
<dbReference type="Pfam" id="PF01152">
    <property type="entry name" value="Bac_globin"/>
    <property type="match status" value="1"/>
</dbReference>
<evidence type="ECO:0000256" key="1">
    <source>
        <dbReference type="ARBA" id="ARBA00022448"/>
    </source>
</evidence>
<gene>
    <name evidence="5" type="ORF">MTR65_09195</name>
</gene>
<keyword evidence="3" id="KW-0479">Metal-binding</keyword>
<dbReference type="Gene3D" id="1.10.490.10">
    <property type="entry name" value="Globins"/>
    <property type="match status" value="1"/>
</dbReference>
<name>A0ABT0ACD4_9SPHN</name>
<dbReference type="SUPFAM" id="SSF46458">
    <property type="entry name" value="Globin-like"/>
    <property type="match status" value="1"/>
</dbReference>
<dbReference type="CDD" id="cd08916">
    <property type="entry name" value="TrHb3_P"/>
    <property type="match status" value="1"/>
</dbReference>
<evidence type="ECO:0000256" key="4">
    <source>
        <dbReference type="ARBA" id="ARBA00023004"/>
    </source>
</evidence>
<keyword evidence="4" id="KW-0408">Iron</keyword>
<dbReference type="InterPro" id="IPR001486">
    <property type="entry name" value="Hemoglobin_trunc"/>
</dbReference>
<proteinExistence type="predicted"/>
<evidence type="ECO:0000256" key="2">
    <source>
        <dbReference type="ARBA" id="ARBA00022617"/>
    </source>
</evidence>
<dbReference type="Proteomes" id="UP001162802">
    <property type="component" value="Unassembled WGS sequence"/>
</dbReference>
<dbReference type="InterPro" id="IPR009050">
    <property type="entry name" value="Globin-like_sf"/>
</dbReference>
<comment type="caution">
    <text evidence="5">The sequence shown here is derived from an EMBL/GenBank/DDBJ whole genome shotgun (WGS) entry which is preliminary data.</text>
</comment>
<evidence type="ECO:0000256" key="3">
    <source>
        <dbReference type="ARBA" id="ARBA00022723"/>
    </source>
</evidence>
<dbReference type="RefSeq" id="WP_243799378.1">
    <property type="nucleotide sequence ID" value="NZ_JALHAT010000012.1"/>
</dbReference>
<accession>A0ABT0ACD4</accession>
<dbReference type="InterPro" id="IPR012292">
    <property type="entry name" value="Globin/Proto"/>
</dbReference>
<keyword evidence="6" id="KW-1185">Reference proteome</keyword>
<sequence>MSGCDIGPAVARGESAEIAIDAMVRRFYALCNEDDRLGPMFAAMIPDFPEHYGFVRDFWSHALLGTDRYQRGTPYSHHLKLRVEEEDFTRWMAAFGQAVEECLPKELAGAAMQRAAHMTQSFKMGMLPLPKPVARPAGAA</sequence>
<keyword evidence="2" id="KW-0349">Heme</keyword>
<dbReference type="EMBL" id="JALHAT010000012">
    <property type="protein sequence ID" value="MCJ1960852.1"/>
    <property type="molecule type" value="Genomic_DNA"/>
</dbReference>
<keyword evidence="1" id="KW-0813">Transport</keyword>
<protein>
    <submittedName>
        <fullName evidence="5">Group III truncated hemoglobin</fullName>
    </submittedName>
</protein>
<evidence type="ECO:0000313" key="5">
    <source>
        <dbReference type="EMBL" id="MCJ1960852.1"/>
    </source>
</evidence>